<dbReference type="Gene3D" id="3.40.50.1820">
    <property type="entry name" value="alpha/beta hydrolase"/>
    <property type="match status" value="1"/>
</dbReference>
<evidence type="ECO:0000259" key="1">
    <source>
        <dbReference type="Pfam" id="PF12697"/>
    </source>
</evidence>
<dbReference type="PANTHER" id="PTHR43689:SF8">
    <property type="entry name" value="ALPHA_BETA-HYDROLASES SUPERFAMILY PROTEIN"/>
    <property type="match status" value="1"/>
</dbReference>
<gene>
    <name evidence="2" type="ORF">H8K26_14050</name>
</gene>
<organism evidence="2 3">
    <name type="scientific">Undibacterium aquatile</name>
    <dbReference type="NCBI Taxonomy" id="1537398"/>
    <lineage>
        <taxon>Bacteria</taxon>
        <taxon>Pseudomonadati</taxon>
        <taxon>Pseudomonadota</taxon>
        <taxon>Betaproteobacteria</taxon>
        <taxon>Burkholderiales</taxon>
        <taxon>Oxalobacteraceae</taxon>
        <taxon>Undibacterium</taxon>
    </lineage>
</organism>
<keyword evidence="3" id="KW-1185">Reference proteome</keyword>
<dbReference type="InterPro" id="IPR000073">
    <property type="entry name" value="AB_hydrolase_1"/>
</dbReference>
<dbReference type="Pfam" id="PF12697">
    <property type="entry name" value="Abhydrolase_6"/>
    <property type="match status" value="1"/>
</dbReference>
<reference evidence="2 3" key="1">
    <citation type="submission" date="2020-08" db="EMBL/GenBank/DDBJ databases">
        <title>Novel species isolated from subtropical streams in China.</title>
        <authorList>
            <person name="Lu H."/>
        </authorList>
    </citation>
    <scope>NUCLEOTIDE SEQUENCE [LARGE SCALE GENOMIC DNA]</scope>
    <source>
        <strain evidence="2 3">CCTCC AB 2015119</strain>
    </source>
</reference>
<dbReference type="PRINTS" id="PR00111">
    <property type="entry name" value="ABHYDROLASE"/>
</dbReference>
<sequence>MTASEMNIARSSESAATTQRHIVLIPGFMCDASLWQDVLGGLQQLGTVSFADLNQGTDIDAMADRIIASLPQSCVLIGFSLGGYVARRIAAKAPQRVSQLVLLNTSARATSVEEIARNQQQIKMLKVFPYKGQTVTALKRALHPARSDNKGLLQHLQAMSLTLGADIFMQQLSIIRQDGHADCAQIFCPVLVVASREDQMRRLQEAEDIVAALPDPTFRIIDDCGHMSPLEQPQILLEYLRDFLSQTN</sequence>
<dbReference type="Proteomes" id="UP000637632">
    <property type="component" value="Unassembled WGS sequence"/>
</dbReference>
<keyword evidence="2" id="KW-0378">Hydrolase</keyword>
<dbReference type="PANTHER" id="PTHR43689">
    <property type="entry name" value="HYDROLASE"/>
    <property type="match status" value="1"/>
</dbReference>
<dbReference type="RefSeq" id="WP_190480382.1">
    <property type="nucleotide sequence ID" value="NZ_JACOFT010000005.1"/>
</dbReference>
<evidence type="ECO:0000313" key="2">
    <source>
        <dbReference type="EMBL" id="MBC3812566.1"/>
    </source>
</evidence>
<proteinExistence type="predicted"/>
<name>A0ABR6XJP9_9BURK</name>
<dbReference type="EMBL" id="JACOFT010000005">
    <property type="protein sequence ID" value="MBC3812566.1"/>
    <property type="molecule type" value="Genomic_DNA"/>
</dbReference>
<feature type="domain" description="AB hydrolase-1" evidence="1">
    <location>
        <begin position="22"/>
        <end position="234"/>
    </location>
</feature>
<comment type="caution">
    <text evidence="2">The sequence shown here is derived from an EMBL/GenBank/DDBJ whole genome shotgun (WGS) entry which is preliminary data.</text>
</comment>
<dbReference type="InterPro" id="IPR029058">
    <property type="entry name" value="AB_hydrolase_fold"/>
</dbReference>
<accession>A0ABR6XJP9</accession>
<dbReference type="GO" id="GO:0016787">
    <property type="term" value="F:hydrolase activity"/>
    <property type="evidence" value="ECO:0007669"/>
    <property type="project" value="UniProtKB-KW"/>
</dbReference>
<protein>
    <submittedName>
        <fullName evidence="2">Alpha/beta hydrolase</fullName>
    </submittedName>
</protein>
<evidence type="ECO:0000313" key="3">
    <source>
        <dbReference type="Proteomes" id="UP000637632"/>
    </source>
</evidence>
<dbReference type="SUPFAM" id="SSF53474">
    <property type="entry name" value="alpha/beta-Hydrolases"/>
    <property type="match status" value="1"/>
</dbReference>